<dbReference type="KEGG" id="axe:P40_16250"/>
<name>A0A9Q3W775_9GAMM</name>
<organism evidence="6 7">
    <name type="scientific">Alloalcanivorax xenomutans</name>
    <dbReference type="NCBI Taxonomy" id="1094342"/>
    <lineage>
        <taxon>Bacteria</taxon>
        <taxon>Pseudomonadati</taxon>
        <taxon>Pseudomonadota</taxon>
        <taxon>Gammaproteobacteria</taxon>
        <taxon>Oceanospirillales</taxon>
        <taxon>Alcanivoracaceae</taxon>
        <taxon>Alloalcanivorax</taxon>
    </lineage>
</organism>
<comment type="similarity">
    <text evidence="1">Belongs to the LysR transcriptional regulatory family.</text>
</comment>
<dbReference type="PANTHER" id="PTHR30537">
    <property type="entry name" value="HTH-TYPE TRANSCRIPTIONAL REGULATOR"/>
    <property type="match status" value="1"/>
</dbReference>
<evidence type="ECO:0000259" key="5">
    <source>
        <dbReference type="PROSITE" id="PS50931"/>
    </source>
</evidence>
<dbReference type="SUPFAM" id="SSF53850">
    <property type="entry name" value="Periplasmic binding protein-like II"/>
    <property type="match status" value="1"/>
</dbReference>
<dbReference type="Pfam" id="PF03466">
    <property type="entry name" value="LysR_substrate"/>
    <property type="match status" value="1"/>
</dbReference>
<dbReference type="GeneID" id="94687827"/>
<evidence type="ECO:0000256" key="4">
    <source>
        <dbReference type="ARBA" id="ARBA00023163"/>
    </source>
</evidence>
<dbReference type="InterPro" id="IPR036390">
    <property type="entry name" value="WH_DNA-bd_sf"/>
</dbReference>
<keyword evidence="7" id="KW-1185">Reference proteome</keyword>
<keyword evidence="4" id="KW-0804">Transcription</keyword>
<dbReference type="Proteomes" id="UP001107961">
    <property type="component" value="Unassembled WGS sequence"/>
</dbReference>
<accession>A0A9Q3W775</accession>
<dbReference type="InterPro" id="IPR058163">
    <property type="entry name" value="LysR-type_TF_proteobact-type"/>
</dbReference>
<dbReference type="InterPro" id="IPR005119">
    <property type="entry name" value="LysR_subst-bd"/>
</dbReference>
<keyword evidence="3" id="KW-0238">DNA-binding</keyword>
<dbReference type="GO" id="GO:0043565">
    <property type="term" value="F:sequence-specific DNA binding"/>
    <property type="evidence" value="ECO:0007669"/>
    <property type="project" value="TreeGrafter"/>
</dbReference>
<dbReference type="Gene3D" id="1.10.10.10">
    <property type="entry name" value="Winged helix-like DNA-binding domain superfamily/Winged helix DNA-binding domain"/>
    <property type="match status" value="1"/>
</dbReference>
<dbReference type="InterPro" id="IPR036388">
    <property type="entry name" value="WH-like_DNA-bd_sf"/>
</dbReference>
<sequence>MDIKDFEALVAVVESGSMTSAADRLQTSRSNISRRLKKLETELRVQLMRRTTRRVELTQIGIRLYEHAVKVMQEFTAMEAVVRDMGRALRGHLRVSVPIGLGQLVLAPALLDFCKENPEVTMQITFNNRIYDLLEDEIDVSIRVANSPPDHYVARELSAMEWVTCVSPDYLENHGTPRSPEELPTHALVTPPVRNNRLIMRFISGDTHHVVDLQPKLQCSDMNFLKQSVVLGNGIGVLPYYLISDELQSGQLVRTLIDFDPDPKMWGDKLYLITAPNLYPSQLIRTFLDYIRTLFSDDGSIGAILKNQNP</sequence>
<dbReference type="Pfam" id="PF00126">
    <property type="entry name" value="HTH_1"/>
    <property type="match status" value="1"/>
</dbReference>
<dbReference type="GO" id="GO:0006351">
    <property type="term" value="P:DNA-templated transcription"/>
    <property type="evidence" value="ECO:0007669"/>
    <property type="project" value="TreeGrafter"/>
</dbReference>
<evidence type="ECO:0000256" key="2">
    <source>
        <dbReference type="ARBA" id="ARBA00023015"/>
    </source>
</evidence>
<dbReference type="FunFam" id="1.10.10.10:FF:000001">
    <property type="entry name" value="LysR family transcriptional regulator"/>
    <property type="match status" value="1"/>
</dbReference>
<feature type="domain" description="HTH lysR-type" evidence="5">
    <location>
        <begin position="1"/>
        <end position="58"/>
    </location>
</feature>
<dbReference type="Gene3D" id="3.40.190.290">
    <property type="match status" value="1"/>
</dbReference>
<evidence type="ECO:0000313" key="6">
    <source>
        <dbReference type="EMBL" id="MCE7509809.1"/>
    </source>
</evidence>
<evidence type="ECO:0000256" key="3">
    <source>
        <dbReference type="ARBA" id="ARBA00023125"/>
    </source>
</evidence>
<dbReference type="AlphaFoldDB" id="A0A9Q3W775"/>
<dbReference type="SUPFAM" id="SSF46785">
    <property type="entry name" value="Winged helix' DNA-binding domain"/>
    <property type="match status" value="1"/>
</dbReference>
<dbReference type="RefSeq" id="WP_063142386.1">
    <property type="nucleotide sequence ID" value="NZ_CP012331.1"/>
</dbReference>
<keyword evidence="2" id="KW-0805">Transcription regulation</keyword>
<dbReference type="CDD" id="cd08422">
    <property type="entry name" value="PBP2_CrgA_like"/>
    <property type="match status" value="1"/>
</dbReference>
<dbReference type="PANTHER" id="PTHR30537:SF66">
    <property type="entry name" value="IRON-REGULATED VIRULENCE REGULATORY PROTEIN IRGB"/>
    <property type="match status" value="1"/>
</dbReference>
<dbReference type="InterPro" id="IPR000847">
    <property type="entry name" value="LysR_HTH_N"/>
</dbReference>
<comment type="caution">
    <text evidence="6">The sequence shown here is derived from an EMBL/GenBank/DDBJ whole genome shotgun (WGS) entry which is preliminary data.</text>
</comment>
<dbReference type="GO" id="GO:0003700">
    <property type="term" value="F:DNA-binding transcription factor activity"/>
    <property type="evidence" value="ECO:0007669"/>
    <property type="project" value="InterPro"/>
</dbReference>
<evidence type="ECO:0000256" key="1">
    <source>
        <dbReference type="ARBA" id="ARBA00009437"/>
    </source>
</evidence>
<dbReference type="EMBL" id="JAJVKT010000017">
    <property type="protein sequence ID" value="MCE7509809.1"/>
    <property type="molecule type" value="Genomic_DNA"/>
</dbReference>
<evidence type="ECO:0000313" key="7">
    <source>
        <dbReference type="Proteomes" id="UP001107961"/>
    </source>
</evidence>
<protein>
    <submittedName>
        <fullName evidence="6">LysR family transcriptional regulator</fullName>
    </submittedName>
</protein>
<reference evidence="6" key="1">
    <citation type="submission" date="2022-01" db="EMBL/GenBank/DDBJ databases">
        <authorList>
            <person name="Karlyshev A.V."/>
            <person name="Jaspars M."/>
        </authorList>
    </citation>
    <scope>NUCLEOTIDE SEQUENCE</scope>
    <source>
        <strain evidence="6">AGSA3-2</strain>
    </source>
</reference>
<dbReference type="PROSITE" id="PS50931">
    <property type="entry name" value="HTH_LYSR"/>
    <property type="match status" value="1"/>
</dbReference>
<proteinExistence type="inferred from homology"/>
<gene>
    <name evidence="6" type="ORF">LZG35_14285</name>
</gene>